<comment type="similarity">
    <text evidence="2">Belongs to the CCDC172 family.</text>
</comment>
<evidence type="ECO:0000256" key="4">
    <source>
        <dbReference type="ARBA" id="ARBA00022490"/>
    </source>
</evidence>
<dbReference type="EMBL" id="CAIIXF020000005">
    <property type="protein sequence ID" value="CAH1783858.1"/>
    <property type="molecule type" value="Genomic_DNA"/>
</dbReference>
<accession>A0A8J1T8B7</accession>
<protein>
    <recommendedName>
        <fullName evidence="3">Coiled-coil domain-containing protein 172</fullName>
    </recommendedName>
</protein>
<feature type="coiled-coil region" evidence="6">
    <location>
        <begin position="156"/>
        <end position="250"/>
    </location>
</feature>
<organism evidence="8 9">
    <name type="scientific">Owenia fusiformis</name>
    <name type="common">Polychaete worm</name>
    <dbReference type="NCBI Taxonomy" id="6347"/>
    <lineage>
        <taxon>Eukaryota</taxon>
        <taxon>Metazoa</taxon>
        <taxon>Spiralia</taxon>
        <taxon>Lophotrochozoa</taxon>
        <taxon>Annelida</taxon>
        <taxon>Polychaeta</taxon>
        <taxon>Sedentaria</taxon>
        <taxon>Canalipalpata</taxon>
        <taxon>Sabellida</taxon>
        <taxon>Oweniida</taxon>
        <taxon>Oweniidae</taxon>
        <taxon>Owenia</taxon>
    </lineage>
</organism>
<evidence type="ECO:0000313" key="9">
    <source>
        <dbReference type="Proteomes" id="UP000749559"/>
    </source>
</evidence>
<feature type="region of interest" description="Disordered" evidence="7">
    <location>
        <begin position="355"/>
        <end position="393"/>
    </location>
</feature>
<reference evidence="8" key="1">
    <citation type="submission" date="2022-03" db="EMBL/GenBank/DDBJ databases">
        <authorList>
            <person name="Martin C."/>
        </authorList>
    </citation>
    <scope>NUCLEOTIDE SEQUENCE</scope>
</reference>
<keyword evidence="9" id="KW-1185">Reference proteome</keyword>
<evidence type="ECO:0000256" key="6">
    <source>
        <dbReference type="SAM" id="Coils"/>
    </source>
</evidence>
<comment type="subcellular location">
    <subcellularLocation>
        <location evidence="1">Cytoplasm</location>
    </subcellularLocation>
</comment>
<dbReference type="OrthoDB" id="10055570at2759"/>
<evidence type="ECO:0000256" key="2">
    <source>
        <dbReference type="ARBA" id="ARBA00008975"/>
    </source>
</evidence>
<gene>
    <name evidence="8" type="ORF">OFUS_LOCUS10142</name>
</gene>
<name>A0A8J1T8B7_OWEFU</name>
<evidence type="ECO:0000313" key="8">
    <source>
        <dbReference type="EMBL" id="CAH1783858.1"/>
    </source>
</evidence>
<sequence length="485" mass="54734">MSDNLDTLFEQILHSEQRAQAKKTFLNEIKQKILKYQDQIEGTIDEKTSLKGHISVKLQQLKQSEVQLHCVETRQKILHQQLQKLKDQLHHAQTELQNKVSDVDAELDAFCTSADIFTQDFDLMGEGRKSREKEGKQLLEQLQGEQTALETELSSFLSHQAAIEELEKNRSEAKLRCKNTLAVVKNCDEQIQKELQKFATLEEEKERVSQIPKTDPEFLKLSVELEMLKDDSLEGLCQALKQQLQQLKQQQWQQQLHQQHKQRVLTQGNKVPKLVSSSQAPHSNTKSVRNFQFKARGLHNVKVPQCQTPIEDEGQPGFVPASAVFTEYHSRTQGGKSLIVSSTQEDLKGEAVKRNNEYSSQNGYGSMEKKRKQDGNHVVSTNAKPNNPKQPNIHKLSERMKQKGLNVFSDFDEVNDAEVLYCESDSPTGGSGGCFGSLSPVVSNNERTKTCKNEGLISSTIQPGFGKEPANDDIGDGQNQKKSQI</sequence>
<dbReference type="AlphaFoldDB" id="A0A8J1T8B7"/>
<dbReference type="InterPro" id="IPR029618">
    <property type="entry name" value="CCDC172"/>
</dbReference>
<dbReference type="Proteomes" id="UP000749559">
    <property type="component" value="Unassembled WGS sequence"/>
</dbReference>
<evidence type="ECO:0000256" key="3">
    <source>
        <dbReference type="ARBA" id="ARBA00022327"/>
    </source>
</evidence>
<keyword evidence="4" id="KW-0963">Cytoplasm</keyword>
<dbReference type="GO" id="GO:0005737">
    <property type="term" value="C:cytoplasm"/>
    <property type="evidence" value="ECO:0007669"/>
    <property type="project" value="UniProtKB-SubCell"/>
</dbReference>
<keyword evidence="5 6" id="KW-0175">Coiled coil</keyword>
<dbReference type="PANTHER" id="PTHR22419">
    <property type="entry name" value="COILED-COIL DOMAIN-CONTAINING PROTEIN 172"/>
    <property type="match status" value="1"/>
</dbReference>
<dbReference type="PANTHER" id="PTHR22419:SF2">
    <property type="entry name" value="COILED-COIL DOMAIN-CONTAINING PROTEIN 172"/>
    <property type="match status" value="1"/>
</dbReference>
<proteinExistence type="inferred from homology"/>
<evidence type="ECO:0000256" key="1">
    <source>
        <dbReference type="ARBA" id="ARBA00004496"/>
    </source>
</evidence>
<evidence type="ECO:0000256" key="5">
    <source>
        <dbReference type="ARBA" id="ARBA00023054"/>
    </source>
</evidence>
<comment type="caution">
    <text evidence="8">The sequence shown here is derived from an EMBL/GenBank/DDBJ whole genome shotgun (WGS) entry which is preliminary data.</text>
</comment>
<feature type="compositionally biased region" description="Polar residues" evidence="7">
    <location>
        <begin position="378"/>
        <end position="390"/>
    </location>
</feature>
<feature type="region of interest" description="Disordered" evidence="7">
    <location>
        <begin position="454"/>
        <end position="485"/>
    </location>
</feature>
<evidence type="ECO:0000256" key="7">
    <source>
        <dbReference type="SAM" id="MobiDB-lite"/>
    </source>
</evidence>
<feature type="coiled-coil region" evidence="6">
    <location>
        <begin position="75"/>
        <end position="102"/>
    </location>
</feature>